<accession>A0A382G9F1</accession>
<evidence type="ECO:0000256" key="1">
    <source>
        <dbReference type="SAM" id="MobiDB-lite"/>
    </source>
</evidence>
<organism evidence="2">
    <name type="scientific">marine metagenome</name>
    <dbReference type="NCBI Taxonomy" id="408172"/>
    <lineage>
        <taxon>unclassified sequences</taxon>
        <taxon>metagenomes</taxon>
        <taxon>ecological metagenomes</taxon>
    </lineage>
</organism>
<gene>
    <name evidence="2" type="ORF">METZ01_LOCUS224326</name>
</gene>
<protein>
    <submittedName>
        <fullName evidence="2">Uncharacterized protein</fullName>
    </submittedName>
</protein>
<evidence type="ECO:0000313" key="2">
    <source>
        <dbReference type="EMBL" id="SVB71472.1"/>
    </source>
</evidence>
<name>A0A382G9F1_9ZZZZ</name>
<reference evidence="2" key="1">
    <citation type="submission" date="2018-05" db="EMBL/GenBank/DDBJ databases">
        <authorList>
            <person name="Lanie J.A."/>
            <person name="Ng W.-L."/>
            <person name="Kazmierczak K.M."/>
            <person name="Andrzejewski T.M."/>
            <person name="Davidsen T.M."/>
            <person name="Wayne K.J."/>
            <person name="Tettelin H."/>
            <person name="Glass J.I."/>
            <person name="Rusch D."/>
            <person name="Podicherti R."/>
            <person name="Tsui H.-C.T."/>
            <person name="Winkler M.E."/>
        </authorList>
    </citation>
    <scope>NUCLEOTIDE SEQUENCE</scope>
</reference>
<sequence length="247" mass="28670">MPGFTQIPNDEVFDDPLWTASPFTKGQAYIDLYRLAVFKKSCVEKRGAIIDLEPGQIGYSMDSLARRWKWSYGKAKRFLKQLEKKGKIEMQKTSVSTTITLAHFVENGKQMENKRKTNGQQTENKRSPINIDKNDNIEKIDNTILHSAAKAPQLINIFGEEFKSYTDTEYYASFGKDRKILKSLEDHYGRDDVIAGIKYFFQVYIRKDQFSRKNPNVGMLQTVWNGMVASAKDESRHQREMEDWVNE</sequence>
<dbReference type="EMBL" id="UINC01054131">
    <property type="protein sequence ID" value="SVB71472.1"/>
    <property type="molecule type" value="Genomic_DNA"/>
</dbReference>
<proteinExistence type="predicted"/>
<dbReference type="AlphaFoldDB" id="A0A382G9F1"/>
<feature type="region of interest" description="Disordered" evidence="1">
    <location>
        <begin position="110"/>
        <end position="130"/>
    </location>
</feature>